<dbReference type="HOGENOM" id="CLU_2292523_0_0_1"/>
<accession>C1G8H5</accession>
<dbReference type="KEGG" id="pbn:PADG_03561"/>
<gene>
    <name evidence="1" type="ORF">PADG_03561</name>
</gene>
<organism evidence="1 2">
    <name type="scientific">Paracoccidioides brasiliensis (strain Pb18)</name>
    <dbReference type="NCBI Taxonomy" id="502780"/>
    <lineage>
        <taxon>Eukaryota</taxon>
        <taxon>Fungi</taxon>
        <taxon>Dikarya</taxon>
        <taxon>Ascomycota</taxon>
        <taxon>Pezizomycotina</taxon>
        <taxon>Eurotiomycetes</taxon>
        <taxon>Eurotiomycetidae</taxon>
        <taxon>Onygenales</taxon>
        <taxon>Ajellomycetaceae</taxon>
        <taxon>Paracoccidioides</taxon>
    </lineage>
</organism>
<dbReference type="RefSeq" id="XP_010759092.1">
    <property type="nucleotide sequence ID" value="XM_010760790.1"/>
</dbReference>
<sequence length="101" mass="11160">MVHLTLEGEGDPDLPDKLPRLHMRRERALENHSTSCRLESQTSSRKLVDGLAISSMKCDRADLLVGPAPWARPLRKVVALVVGDGVVLPKGVRWCHLSGTR</sequence>
<reference evidence="1 2" key="1">
    <citation type="journal article" date="2011" name="PLoS Genet.">
        <title>Comparative genomic analysis of human fungal pathogens causing paracoccidioidomycosis.</title>
        <authorList>
            <person name="Desjardins C.A."/>
            <person name="Champion M.D."/>
            <person name="Holder J.W."/>
            <person name="Muszewska A."/>
            <person name="Goldberg J."/>
            <person name="Bailao A.M."/>
            <person name="Brigido M.M."/>
            <person name="Ferreira M.E."/>
            <person name="Garcia A.M."/>
            <person name="Grynberg M."/>
            <person name="Gujja S."/>
            <person name="Heiman D.I."/>
            <person name="Henn M.R."/>
            <person name="Kodira C.D."/>
            <person name="Leon-Narvaez H."/>
            <person name="Longo L.V."/>
            <person name="Ma L.J."/>
            <person name="Malavazi I."/>
            <person name="Matsuo A.L."/>
            <person name="Morais F.V."/>
            <person name="Pereira M."/>
            <person name="Rodriguez-Brito S."/>
            <person name="Sakthikumar S."/>
            <person name="Salem-Izacc S.M."/>
            <person name="Sykes S.M."/>
            <person name="Teixeira M.M."/>
            <person name="Vallejo M.C."/>
            <person name="Walter M.E."/>
            <person name="Yandava C."/>
            <person name="Young S."/>
            <person name="Zeng Q."/>
            <person name="Zucker J."/>
            <person name="Felipe M.S."/>
            <person name="Goldman G.H."/>
            <person name="Haas B.J."/>
            <person name="McEwen J.G."/>
            <person name="Nino-Vega G."/>
            <person name="Puccia R."/>
            <person name="San-Blas G."/>
            <person name="Soares C.M."/>
            <person name="Birren B.W."/>
            <person name="Cuomo C.A."/>
        </authorList>
    </citation>
    <scope>NUCLEOTIDE SEQUENCE [LARGE SCALE GENOMIC DNA]</scope>
    <source>
        <strain evidence="1 2">Pb18</strain>
    </source>
</reference>
<dbReference type="Proteomes" id="UP000001628">
    <property type="component" value="Unassembled WGS sequence"/>
</dbReference>
<dbReference type="AlphaFoldDB" id="C1G8H5"/>
<evidence type="ECO:0000313" key="2">
    <source>
        <dbReference type="Proteomes" id="UP000001628"/>
    </source>
</evidence>
<dbReference type="InParanoid" id="C1G8H5"/>
<evidence type="ECO:0000313" key="1">
    <source>
        <dbReference type="EMBL" id="EEH47477.2"/>
    </source>
</evidence>
<dbReference type="VEuPathDB" id="FungiDB:PADG_03561"/>
<proteinExistence type="predicted"/>
<protein>
    <submittedName>
        <fullName evidence="1">Uncharacterized protein</fullName>
    </submittedName>
</protein>
<name>C1G8H5_PARBD</name>
<keyword evidence="2" id="KW-1185">Reference proteome</keyword>
<dbReference type="GeneID" id="22582851"/>
<dbReference type="EMBL" id="KN275960">
    <property type="protein sequence ID" value="EEH47477.2"/>
    <property type="molecule type" value="Genomic_DNA"/>
</dbReference>